<proteinExistence type="inferred from homology"/>
<evidence type="ECO:0000256" key="2">
    <source>
        <dbReference type="ARBA" id="ARBA00022603"/>
    </source>
</evidence>
<dbReference type="InterPro" id="IPR002052">
    <property type="entry name" value="DNA_methylase_N6_adenine_CS"/>
</dbReference>
<feature type="domain" description="DNA methylase N-4/N-6" evidence="5">
    <location>
        <begin position="33"/>
        <end position="111"/>
    </location>
</feature>
<dbReference type="CDD" id="cd02440">
    <property type="entry name" value="AdoMet_MTases"/>
    <property type="match status" value="1"/>
</dbReference>
<dbReference type="KEGG" id="hbs:IPV69_14995"/>
<dbReference type="PROSITE" id="PS00092">
    <property type="entry name" value="N6_MTASE"/>
    <property type="match status" value="1"/>
</dbReference>
<dbReference type="Pfam" id="PF01555">
    <property type="entry name" value="N6_N4_Mtase"/>
    <property type="match status" value="2"/>
</dbReference>
<dbReference type="GO" id="GO:0032259">
    <property type="term" value="P:methylation"/>
    <property type="evidence" value="ECO:0007669"/>
    <property type="project" value="UniProtKB-KW"/>
</dbReference>
<name>A0A7M2WQS5_9BACT</name>
<dbReference type="Proteomes" id="UP000593765">
    <property type="component" value="Chromosome"/>
</dbReference>
<dbReference type="Gene3D" id="3.40.50.150">
    <property type="entry name" value="Vaccinia Virus protein VP39"/>
    <property type="match status" value="2"/>
</dbReference>
<dbReference type="REBASE" id="454227">
    <property type="entry name" value="M.PbaM1803ORF14995P"/>
</dbReference>
<dbReference type="AlphaFoldDB" id="A0A7M2WQS5"/>
<gene>
    <name evidence="6" type="ORF">IPV69_14995</name>
</gene>
<dbReference type="InterPro" id="IPR002941">
    <property type="entry name" value="DNA_methylase_N4/N6"/>
</dbReference>
<keyword evidence="7" id="KW-1185">Reference proteome</keyword>
<evidence type="ECO:0000256" key="1">
    <source>
        <dbReference type="ARBA" id="ARBA00006594"/>
    </source>
</evidence>
<organism evidence="6 7">
    <name type="scientific">Humisphaera borealis</name>
    <dbReference type="NCBI Taxonomy" id="2807512"/>
    <lineage>
        <taxon>Bacteria</taxon>
        <taxon>Pseudomonadati</taxon>
        <taxon>Planctomycetota</taxon>
        <taxon>Phycisphaerae</taxon>
        <taxon>Tepidisphaerales</taxon>
        <taxon>Tepidisphaeraceae</taxon>
        <taxon>Humisphaera</taxon>
    </lineage>
</organism>
<evidence type="ECO:0000313" key="7">
    <source>
        <dbReference type="Proteomes" id="UP000593765"/>
    </source>
</evidence>
<dbReference type="InterPro" id="IPR029063">
    <property type="entry name" value="SAM-dependent_MTases_sf"/>
</dbReference>
<feature type="domain" description="DNA methylase N-4/N-6" evidence="5">
    <location>
        <begin position="127"/>
        <end position="235"/>
    </location>
</feature>
<dbReference type="GO" id="GO:0003677">
    <property type="term" value="F:DNA binding"/>
    <property type="evidence" value="ECO:0007669"/>
    <property type="project" value="InterPro"/>
</dbReference>
<dbReference type="RefSeq" id="WP_206290501.1">
    <property type="nucleotide sequence ID" value="NZ_CP063458.1"/>
</dbReference>
<protein>
    <submittedName>
        <fullName evidence="6">DNA methylase</fullName>
    </submittedName>
</protein>
<accession>A0A7M2WQS5</accession>
<evidence type="ECO:0000256" key="4">
    <source>
        <dbReference type="SAM" id="MobiDB-lite"/>
    </source>
</evidence>
<evidence type="ECO:0000259" key="5">
    <source>
        <dbReference type="Pfam" id="PF01555"/>
    </source>
</evidence>
<dbReference type="SUPFAM" id="SSF53335">
    <property type="entry name" value="S-adenosyl-L-methionine-dependent methyltransferases"/>
    <property type="match status" value="1"/>
</dbReference>
<evidence type="ECO:0000313" key="6">
    <source>
        <dbReference type="EMBL" id="QOV87594.1"/>
    </source>
</evidence>
<reference evidence="6 7" key="1">
    <citation type="submission" date="2020-10" db="EMBL/GenBank/DDBJ databases">
        <title>Wide distribution of Phycisphaera-like planctomycetes from WD2101 soil group in peatlands and genome analysis of the first cultivated representative.</title>
        <authorList>
            <person name="Dedysh S.N."/>
            <person name="Beletsky A.V."/>
            <person name="Ivanova A."/>
            <person name="Kulichevskaya I.S."/>
            <person name="Suzina N.E."/>
            <person name="Philippov D.A."/>
            <person name="Rakitin A.L."/>
            <person name="Mardanov A.V."/>
            <person name="Ravin N.V."/>
        </authorList>
    </citation>
    <scope>NUCLEOTIDE SEQUENCE [LARGE SCALE GENOMIC DNA]</scope>
    <source>
        <strain evidence="6 7">M1803</strain>
    </source>
</reference>
<keyword evidence="2 6" id="KW-0489">Methyltransferase</keyword>
<dbReference type="GO" id="GO:0008170">
    <property type="term" value="F:N-methyltransferase activity"/>
    <property type="evidence" value="ECO:0007669"/>
    <property type="project" value="InterPro"/>
</dbReference>
<evidence type="ECO:0000256" key="3">
    <source>
        <dbReference type="ARBA" id="ARBA00022679"/>
    </source>
</evidence>
<sequence length="256" mass="29092">MPYRPKPSHRAPATPATGGKPPVRFKRPPLAIQVSTLWDYPSQDYGDGRQGIPGYKGATPSYIIWNLLQRYTAEKEMVVDCFAGSGTTLDVARDLNRKALGYDVHPTRKDIFRVDAKKLPPELTGKVDFVFIDPPYGTHLDYGDDPRDIGKLDLADGTKYYDAMEQVFSEIHRILKPGRHMALYVSDSYEHRAGKGVFHPVGFELFARLRKLFEPVDIISVTRHNKTLEMGNYRKAAEEGNYFLRGFNHLFVMKKA</sequence>
<comment type="similarity">
    <text evidence="1">Belongs to the N(4)/N(6)-methyltransferase family.</text>
</comment>
<dbReference type="EMBL" id="CP063458">
    <property type="protein sequence ID" value="QOV87594.1"/>
    <property type="molecule type" value="Genomic_DNA"/>
</dbReference>
<feature type="region of interest" description="Disordered" evidence="4">
    <location>
        <begin position="1"/>
        <end position="25"/>
    </location>
</feature>
<keyword evidence="3" id="KW-0808">Transferase</keyword>
<feature type="compositionally biased region" description="Low complexity" evidence="4">
    <location>
        <begin position="11"/>
        <end position="22"/>
    </location>
</feature>